<dbReference type="Pfam" id="PF14121">
    <property type="entry name" value="Porin_10"/>
    <property type="match status" value="1"/>
</dbReference>
<evidence type="ECO:0000313" key="2">
    <source>
        <dbReference type="EMBL" id="MBK6263818.1"/>
    </source>
</evidence>
<proteinExistence type="predicted"/>
<dbReference type="InterPro" id="IPR025631">
    <property type="entry name" value="Porin_10"/>
</dbReference>
<comment type="caution">
    <text evidence="2">The sequence shown here is derived from an EMBL/GenBank/DDBJ whole genome shotgun (WGS) entry which is preliminary data.</text>
</comment>
<dbReference type="EMBL" id="JAEQBW010000001">
    <property type="protein sequence ID" value="MBK6263818.1"/>
    <property type="molecule type" value="Genomic_DNA"/>
</dbReference>
<keyword evidence="1" id="KW-0732">Signal</keyword>
<protein>
    <submittedName>
        <fullName evidence="2">Porin</fullName>
    </submittedName>
</protein>
<keyword evidence="3" id="KW-1185">Reference proteome</keyword>
<feature type="chain" id="PRO_5037803163" evidence="1">
    <location>
        <begin position="21"/>
        <end position="613"/>
    </location>
</feature>
<evidence type="ECO:0000313" key="3">
    <source>
        <dbReference type="Proteomes" id="UP000611723"/>
    </source>
</evidence>
<dbReference type="RefSeq" id="WP_201429504.1">
    <property type="nucleotide sequence ID" value="NZ_JAEQBW010000001.1"/>
</dbReference>
<dbReference type="AlphaFoldDB" id="A0A935C8P8"/>
<dbReference type="Proteomes" id="UP000611723">
    <property type="component" value="Unassembled WGS sequence"/>
</dbReference>
<accession>A0A935C8P8</accession>
<gene>
    <name evidence="2" type="ORF">JKA74_02120</name>
</gene>
<name>A0A935C8P8_9BACT</name>
<organism evidence="2 3">
    <name type="scientific">Marivirga aurantiaca</name>
    <dbReference type="NCBI Taxonomy" id="2802615"/>
    <lineage>
        <taxon>Bacteria</taxon>
        <taxon>Pseudomonadati</taxon>
        <taxon>Bacteroidota</taxon>
        <taxon>Cytophagia</taxon>
        <taxon>Cytophagales</taxon>
        <taxon>Marivirgaceae</taxon>
        <taxon>Marivirga</taxon>
    </lineage>
</organism>
<dbReference type="SUPFAM" id="SSF56935">
    <property type="entry name" value="Porins"/>
    <property type="match status" value="1"/>
</dbReference>
<evidence type="ECO:0000256" key="1">
    <source>
        <dbReference type="SAM" id="SignalP"/>
    </source>
</evidence>
<reference evidence="2" key="1">
    <citation type="submission" date="2021-01" db="EMBL/GenBank/DDBJ databases">
        <title>Marivirga aurantiaca sp. nov., isolated from intertidal surface sediments.</title>
        <authorList>
            <person name="Zhang M."/>
        </authorList>
    </citation>
    <scope>NUCLEOTIDE SEQUENCE</scope>
    <source>
        <strain evidence="2">S37H4</strain>
    </source>
</reference>
<feature type="signal peptide" evidence="1">
    <location>
        <begin position="1"/>
        <end position="20"/>
    </location>
</feature>
<sequence>MTKRLLFISILILGSAAARAQVIDDSTKQVYGFETTLFTTEESIKNNRIRYQVIDTSLKDMHLWEPVEREDYYYQDLGTVGTAMQPIYYQTPDVIGKRSGFSVFDYYVKEPEDFRYFDTKSPYTKLRSVIGGNYRAYIGIDFSRNVTENWNTGFSFRRWTIDKQIGPSQSRGDLNVLTHSYDIYSDYQTPNKKYRVLFNFARTFHKVNETGGIVPLDSVLIYENLFQYRDANINMRNSQAGELRQQYHVYQHYKINDLVQAYHTFDRSRRMNAFDNPSASIGPDSAFFDQYLIRTDSTKDLSQYYYVQNEIGLKGELSKLFYRFYFKRKDIRYTVKYLDVVNPLVENYGGGYVRLAPKEDWRLEASAEYELNGNYKLQSTLNIPFLEVSALSMQFASPFFYEQYLGNHDFWRNDFGSEQVQQLSGKFTFGWKDYIQLQPKAAIKVVSNHMYFDTLAMPRQGNGTATMLHPGLEFKSKFSYFHLNGDYVYTTIEGGDANLFRIPEHFLTLNLYYERNLIKNLIARFGIDAHYKTSYFADDYDPVIQQFHLQNHFEIPSYFFADVYASFKINTASFFLKMRHVNMGLNAGGYFTTPYYTGQERVFDLGVSWSFFD</sequence>